<dbReference type="Pfam" id="PF12643">
    <property type="entry name" value="MazG-like"/>
    <property type="match status" value="1"/>
</dbReference>
<accession>A0ABY5LMG3</accession>
<dbReference type="RefSeq" id="WP_257086014.1">
    <property type="nucleotide sequence ID" value="NZ_CP102097.1"/>
</dbReference>
<protein>
    <submittedName>
        <fullName evidence="1">Nucleotide pyrophosphohydrolase</fullName>
    </submittedName>
</protein>
<proteinExistence type="predicted"/>
<dbReference type="EMBL" id="CP102097">
    <property type="protein sequence ID" value="UUM32350.1"/>
    <property type="molecule type" value="Genomic_DNA"/>
</dbReference>
<evidence type="ECO:0000313" key="1">
    <source>
        <dbReference type="EMBL" id="UUM32350.1"/>
    </source>
</evidence>
<keyword evidence="2" id="KW-1185">Reference proteome</keyword>
<name>A0ABY5LMG3_9VIBR</name>
<dbReference type="InterPro" id="IPR052555">
    <property type="entry name" value="dCTP_Pyrophosphatase"/>
</dbReference>
<dbReference type="SUPFAM" id="SSF101386">
    <property type="entry name" value="all-alpha NTP pyrophosphatases"/>
    <property type="match status" value="1"/>
</dbReference>
<sequence>MNELEQLQKKLRVFAEERDWDKFHSPKNLVMALSGEVGELVEHFQWLTEEQSLHLTEEQKEEVACEAADVFMYLLCFTEKTNINLLEACEKKLAINAQKYPLRKSYGVATKYTKFK</sequence>
<organism evidence="1 2">
    <name type="scientific">Vibrio japonicus</name>
    <dbReference type="NCBI Taxonomy" id="1824638"/>
    <lineage>
        <taxon>Bacteria</taxon>
        <taxon>Pseudomonadati</taxon>
        <taxon>Pseudomonadota</taxon>
        <taxon>Gammaproteobacteria</taxon>
        <taxon>Vibrionales</taxon>
        <taxon>Vibrionaceae</taxon>
        <taxon>Vibrio</taxon>
    </lineage>
</organism>
<dbReference type="InterPro" id="IPR025984">
    <property type="entry name" value="DCTPP"/>
</dbReference>
<dbReference type="PANTHER" id="PTHR46523:SF1">
    <property type="entry name" value="DCTP PYROPHOSPHATASE 1"/>
    <property type="match status" value="1"/>
</dbReference>
<evidence type="ECO:0000313" key="2">
    <source>
        <dbReference type="Proteomes" id="UP001058602"/>
    </source>
</evidence>
<dbReference type="CDD" id="cd11537">
    <property type="entry name" value="NTP-PPase_RS21-C6_like"/>
    <property type="match status" value="1"/>
</dbReference>
<reference evidence="1" key="1">
    <citation type="submission" date="2022-07" db="EMBL/GenBank/DDBJ databases">
        <title>Complete genome of Vibrio japonicus strain JCM 31412T and phylogenomic assessment of the Nereis clade of the genus Vibrio.</title>
        <authorList>
            <person name="Shlafstein M.D."/>
            <person name="Emsley S.A."/>
            <person name="Ushijima B."/>
            <person name="Videau P."/>
            <person name="Saw J.H."/>
        </authorList>
    </citation>
    <scope>NUCLEOTIDE SEQUENCE</scope>
    <source>
        <strain evidence="1">JCM 31412</strain>
    </source>
</reference>
<dbReference type="Proteomes" id="UP001058602">
    <property type="component" value="Chromosome 2"/>
</dbReference>
<dbReference type="PIRSF" id="PIRSF029826">
    <property type="entry name" value="UCP029826_pph"/>
    <property type="match status" value="1"/>
</dbReference>
<dbReference type="Gene3D" id="1.10.287.1080">
    <property type="entry name" value="MazG-like"/>
    <property type="match status" value="1"/>
</dbReference>
<gene>
    <name evidence="1" type="ORF">NP165_18905</name>
</gene>
<dbReference type="PANTHER" id="PTHR46523">
    <property type="entry name" value="DCTP PYROPHOSPHATASE 1"/>
    <property type="match status" value="1"/>
</dbReference>